<reference evidence="2 3" key="1">
    <citation type="journal article" date="2010" name="Nat. Biotechnol.">
        <title>Genome sequence of the model mushroom Schizophyllum commune.</title>
        <authorList>
            <person name="Ohm R.A."/>
            <person name="de Jong J.F."/>
            <person name="Lugones L.G."/>
            <person name="Aerts A."/>
            <person name="Kothe E."/>
            <person name="Stajich J.E."/>
            <person name="de Vries R.P."/>
            <person name="Record E."/>
            <person name="Levasseur A."/>
            <person name="Baker S.E."/>
            <person name="Bartholomew K.A."/>
            <person name="Coutinho P.M."/>
            <person name="Erdmann S."/>
            <person name="Fowler T.J."/>
            <person name="Gathman A.C."/>
            <person name="Lombard V."/>
            <person name="Henrissat B."/>
            <person name="Knabe N."/>
            <person name="Kuees U."/>
            <person name="Lilly W.W."/>
            <person name="Lindquist E."/>
            <person name="Lucas S."/>
            <person name="Magnuson J.K."/>
            <person name="Piumi F."/>
            <person name="Raudaskoski M."/>
            <person name="Salamov A."/>
            <person name="Schmutz J."/>
            <person name="Schwarze F.W.M.R."/>
            <person name="vanKuyk P.A."/>
            <person name="Horton J.S."/>
            <person name="Grigoriev I.V."/>
            <person name="Woesten H.A.B."/>
        </authorList>
    </citation>
    <scope>NUCLEOTIDE SEQUENCE [LARGE SCALE GENOMIC DNA]</scope>
    <source>
        <strain evidence="3">H4-8 / FGSC 9210</strain>
    </source>
</reference>
<dbReference type="VEuPathDB" id="FungiDB:SCHCODRAFT_02750646"/>
<dbReference type="EMBL" id="GL377309">
    <property type="protein sequence ID" value="EFI94282.1"/>
    <property type="molecule type" value="Genomic_DNA"/>
</dbReference>
<protein>
    <submittedName>
        <fullName evidence="2">Uncharacterized protein</fullName>
    </submittedName>
</protein>
<keyword evidence="3" id="KW-1185">Reference proteome</keyword>
<dbReference type="HOGENOM" id="CLU_1262182_0_0_1"/>
<dbReference type="AlphaFoldDB" id="D8QB30"/>
<dbReference type="Proteomes" id="UP000007431">
    <property type="component" value="Unassembled WGS sequence"/>
</dbReference>
<dbReference type="InParanoid" id="D8QB30"/>
<feature type="compositionally biased region" description="Low complexity" evidence="1">
    <location>
        <begin position="10"/>
        <end position="19"/>
    </location>
</feature>
<gene>
    <name evidence="2" type="ORF">SCHCODRAFT_236369</name>
</gene>
<evidence type="ECO:0000256" key="1">
    <source>
        <dbReference type="SAM" id="MobiDB-lite"/>
    </source>
</evidence>
<organism evidence="3">
    <name type="scientific">Schizophyllum commune (strain H4-8 / FGSC 9210)</name>
    <name type="common">Split gill fungus</name>
    <dbReference type="NCBI Taxonomy" id="578458"/>
    <lineage>
        <taxon>Eukaryota</taxon>
        <taxon>Fungi</taxon>
        <taxon>Dikarya</taxon>
        <taxon>Basidiomycota</taxon>
        <taxon>Agaricomycotina</taxon>
        <taxon>Agaricomycetes</taxon>
        <taxon>Agaricomycetidae</taxon>
        <taxon>Agaricales</taxon>
        <taxon>Schizophyllaceae</taxon>
        <taxon>Schizophyllum</taxon>
    </lineage>
</organism>
<name>D8QB30_SCHCM</name>
<evidence type="ECO:0000313" key="3">
    <source>
        <dbReference type="Proteomes" id="UP000007431"/>
    </source>
</evidence>
<sequence>MAIHHALKKASSPSASPASRTKRVAAAAQSAKRTTRSPSPRKSASPSSSSSCSSSSTSRSSPGSSSSKKRTTREQRNIALPLSPAIAEYTNASARCSYCRKAIQYDDRHGGIGLWNFGRHLKNKHRKGTFVKGPSHELEVRGVRHAHPFEGEGAMYFDGDGDYVRKGAGAAALAIQDEDDMKEAAEMLMGLKFKEVRFAAVQSAEPSVPSPRLIPRGRL</sequence>
<feature type="compositionally biased region" description="Low complexity" evidence="1">
    <location>
        <begin position="36"/>
        <end position="66"/>
    </location>
</feature>
<feature type="region of interest" description="Disordered" evidence="1">
    <location>
        <begin position="1"/>
        <end position="79"/>
    </location>
</feature>
<proteinExistence type="predicted"/>
<accession>D8QB30</accession>
<evidence type="ECO:0000313" key="2">
    <source>
        <dbReference type="EMBL" id="EFI94282.1"/>
    </source>
</evidence>